<feature type="domain" description="Thioredoxin" evidence="1">
    <location>
        <begin position="20"/>
        <end position="161"/>
    </location>
</feature>
<dbReference type="PANTHER" id="PTHR42852:SF13">
    <property type="entry name" value="PROTEIN DIPZ"/>
    <property type="match status" value="1"/>
</dbReference>
<evidence type="ECO:0000313" key="3">
    <source>
        <dbReference type="Proteomes" id="UP000234271"/>
    </source>
</evidence>
<dbReference type="OrthoDB" id="9799347at2"/>
<proteinExistence type="predicted"/>
<dbReference type="InterPro" id="IPR050553">
    <property type="entry name" value="Thioredoxin_ResA/DsbE_sf"/>
</dbReference>
<dbReference type="InterPro" id="IPR013740">
    <property type="entry name" value="Redoxin"/>
</dbReference>
<accession>A0A2N9YJK4</accession>
<dbReference type="InterPro" id="IPR036249">
    <property type="entry name" value="Thioredoxin-like_sf"/>
</dbReference>
<organism evidence="2 3">
    <name type="scientific">Beggiatoa leptomitoformis</name>
    <dbReference type="NCBI Taxonomy" id="288004"/>
    <lineage>
        <taxon>Bacteria</taxon>
        <taxon>Pseudomonadati</taxon>
        <taxon>Pseudomonadota</taxon>
        <taxon>Gammaproteobacteria</taxon>
        <taxon>Thiotrichales</taxon>
        <taxon>Thiotrichaceae</taxon>
        <taxon>Beggiatoa</taxon>
    </lineage>
</organism>
<dbReference type="CDD" id="cd02966">
    <property type="entry name" value="TlpA_like_family"/>
    <property type="match status" value="1"/>
</dbReference>
<evidence type="ECO:0000313" key="2">
    <source>
        <dbReference type="EMBL" id="AUI70659.2"/>
    </source>
</evidence>
<gene>
    <name evidence="2" type="ORF">BLE401_15410</name>
</gene>
<dbReference type="Proteomes" id="UP000234271">
    <property type="component" value="Chromosome"/>
</dbReference>
<evidence type="ECO:0000259" key="1">
    <source>
        <dbReference type="PROSITE" id="PS51352"/>
    </source>
</evidence>
<protein>
    <submittedName>
        <fullName evidence="2">Redoxin domain-containing protein</fullName>
    </submittedName>
</protein>
<dbReference type="Pfam" id="PF08534">
    <property type="entry name" value="Redoxin"/>
    <property type="match status" value="1"/>
</dbReference>
<dbReference type="Gene3D" id="3.40.30.10">
    <property type="entry name" value="Glutaredoxin"/>
    <property type="match status" value="1"/>
</dbReference>
<dbReference type="EMBL" id="CP018889">
    <property type="protein sequence ID" value="AUI70659.2"/>
    <property type="molecule type" value="Genomic_DNA"/>
</dbReference>
<dbReference type="AlphaFoldDB" id="A0A2N9YJK4"/>
<reference evidence="3" key="1">
    <citation type="submission" date="2016-12" db="EMBL/GenBank/DDBJ databases">
        <title>Complete Genome Sequence of Beggiatoa leptomitiformis D-401.</title>
        <authorList>
            <person name="Fomenkov A."/>
            <person name="Vincze T."/>
            <person name="Grabovich M."/>
            <person name="Anton B.P."/>
            <person name="Dubinina G."/>
            <person name="Orlova M."/>
            <person name="Belousova E."/>
            <person name="Roberts R.J."/>
        </authorList>
    </citation>
    <scope>NUCLEOTIDE SEQUENCE [LARGE SCALE GENOMIC DNA]</scope>
    <source>
        <strain evidence="3">D-401</strain>
    </source>
</reference>
<dbReference type="STRING" id="288004.AL038_08900"/>
<dbReference type="SUPFAM" id="SSF52833">
    <property type="entry name" value="Thioredoxin-like"/>
    <property type="match status" value="1"/>
</dbReference>
<dbReference type="PROSITE" id="PS51352">
    <property type="entry name" value="THIOREDOXIN_2"/>
    <property type="match status" value="1"/>
</dbReference>
<dbReference type="PANTHER" id="PTHR42852">
    <property type="entry name" value="THIOL:DISULFIDE INTERCHANGE PROTEIN DSBE"/>
    <property type="match status" value="1"/>
</dbReference>
<dbReference type="GO" id="GO:0016491">
    <property type="term" value="F:oxidoreductase activity"/>
    <property type="evidence" value="ECO:0007669"/>
    <property type="project" value="InterPro"/>
</dbReference>
<keyword evidence="3" id="KW-1185">Reference proteome</keyword>
<name>A0A2N9YJK4_9GAMM</name>
<dbReference type="InterPro" id="IPR013766">
    <property type="entry name" value="Thioredoxin_domain"/>
</dbReference>
<sequence>MSLETSEDDHVNLLLRTARAETATQRPDFSLPDLQGKQRKNSEWDGKVVILNFWATWCPPCIQEIPMFMHLQRTYAEQGLQIVGIAIDEAEAVTEFNTSLKMNYPILLGEEAGVNLSKSLGNNIGALPFTVFIDPQGNIITRHIGELDEEQTLKILRPFLTSKTTRPSTSVPAQLL</sequence>